<reference evidence="3 4" key="1">
    <citation type="submission" date="2018-07" db="EMBL/GenBank/DDBJ databases">
        <title>Marsedoiliclastica nanhaica gen. nov. sp. nov., a novel marine hydrocarbonoclastic bacterium isolated from an in-situ enriched hydrocarbon-degrading consortium in deep-sea sediment.</title>
        <authorList>
            <person name="Dong C."/>
            <person name="Ma T."/>
            <person name="Liu R."/>
            <person name="Shao Z."/>
        </authorList>
    </citation>
    <scope>NUCLEOTIDE SEQUENCE [LARGE SCALE GENOMIC DNA]</scope>
    <source>
        <strain evidence="4">soil36-7</strain>
    </source>
</reference>
<dbReference type="AlphaFoldDB" id="A0A4P7XFW4"/>
<evidence type="ECO:0000256" key="2">
    <source>
        <dbReference type="PIRSR" id="PIRSR600760-2"/>
    </source>
</evidence>
<evidence type="ECO:0000313" key="4">
    <source>
        <dbReference type="Proteomes" id="UP000298049"/>
    </source>
</evidence>
<dbReference type="Pfam" id="PF00459">
    <property type="entry name" value="Inositol_P"/>
    <property type="match status" value="1"/>
</dbReference>
<proteinExistence type="inferred from homology"/>
<dbReference type="PANTHER" id="PTHR20854">
    <property type="entry name" value="INOSITOL MONOPHOSPHATASE"/>
    <property type="match status" value="1"/>
</dbReference>
<dbReference type="KEGG" id="hmi:soil367_08020"/>
<dbReference type="Proteomes" id="UP000298049">
    <property type="component" value="Chromosome"/>
</dbReference>
<dbReference type="RefSeq" id="WP_136548593.1">
    <property type="nucleotide sequence ID" value="NZ_CP031093.1"/>
</dbReference>
<dbReference type="CDD" id="cd01637">
    <property type="entry name" value="IMPase_like"/>
    <property type="match status" value="1"/>
</dbReference>
<keyword evidence="4" id="KW-1185">Reference proteome</keyword>
<comment type="cofactor">
    <cofactor evidence="2">
        <name>Mg(2+)</name>
        <dbReference type="ChEBI" id="CHEBI:18420"/>
    </cofactor>
</comment>
<name>A0A4P7XFW4_9ALTE</name>
<keyword evidence="2" id="KW-0460">Magnesium</keyword>
<dbReference type="PRINTS" id="PR00377">
    <property type="entry name" value="IMPHPHTASES"/>
</dbReference>
<dbReference type="GO" id="GO:0007165">
    <property type="term" value="P:signal transduction"/>
    <property type="evidence" value="ECO:0007669"/>
    <property type="project" value="TreeGrafter"/>
</dbReference>
<dbReference type="SUPFAM" id="SSF56655">
    <property type="entry name" value="Carbohydrate phosphatase"/>
    <property type="match status" value="1"/>
</dbReference>
<dbReference type="GO" id="GO:0046872">
    <property type="term" value="F:metal ion binding"/>
    <property type="evidence" value="ECO:0007669"/>
    <property type="project" value="UniProtKB-KW"/>
</dbReference>
<sequence length="267" mass="29388">MQPATKMALRVARQSSDFLKSQFGRRESGGKEAEAVLQQAEQVKQAVYDNCLEQLQKSYREHYFAPMGDSDAQSHEKSWHVFPLLGESNYLRGIPDFGIALLEKQRNRGINLALIFPMLDEEFTASKGYGATANGRRIRVAEQRHLGQCVVATNVVEMSRRDAHNPVYGEVTTMLAESSLGLRWSGCAVLEMARVAAGQLDAGAIIPEGAPCMAIGLMLLNEAGALSSDFAGNPSTEQSRQLVTANNRLFKEVLKALNPYRARLNQS</sequence>
<dbReference type="PANTHER" id="PTHR20854:SF4">
    <property type="entry name" value="INOSITOL-1-MONOPHOSPHATASE-RELATED"/>
    <property type="match status" value="1"/>
</dbReference>
<dbReference type="GO" id="GO:0008934">
    <property type="term" value="F:inositol monophosphate 1-phosphatase activity"/>
    <property type="evidence" value="ECO:0007669"/>
    <property type="project" value="TreeGrafter"/>
</dbReference>
<evidence type="ECO:0000313" key="3">
    <source>
        <dbReference type="EMBL" id="QCF25869.1"/>
    </source>
</evidence>
<keyword evidence="2" id="KW-0479">Metal-binding</keyword>
<dbReference type="InterPro" id="IPR000760">
    <property type="entry name" value="Inositol_monophosphatase-like"/>
</dbReference>
<dbReference type="OrthoDB" id="9785695at2"/>
<protein>
    <submittedName>
        <fullName evidence="3">Inositol monophosphatase</fullName>
    </submittedName>
</protein>
<comment type="similarity">
    <text evidence="1">Belongs to the inositol monophosphatase superfamily.</text>
</comment>
<organism evidence="3 4">
    <name type="scientific">Hydrocarboniclastica marina</name>
    <dbReference type="NCBI Taxonomy" id="2259620"/>
    <lineage>
        <taxon>Bacteria</taxon>
        <taxon>Pseudomonadati</taxon>
        <taxon>Pseudomonadota</taxon>
        <taxon>Gammaproteobacteria</taxon>
        <taxon>Alteromonadales</taxon>
        <taxon>Alteromonadaceae</taxon>
        <taxon>Hydrocarboniclastica</taxon>
    </lineage>
</organism>
<dbReference type="EMBL" id="CP031093">
    <property type="protein sequence ID" value="QCF25869.1"/>
    <property type="molecule type" value="Genomic_DNA"/>
</dbReference>
<dbReference type="Gene3D" id="3.40.190.80">
    <property type="match status" value="1"/>
</dbReference>
<gene>
    <name evidence="3" type="ORF">soil367_08020</name>
</gene>
<dbReference type="GO" id="GO:0006020">
    <property type="term" value="P:inositol metabolic process"/>
    <property type="evidence" value="ECO:0007669"/>
    <property type="project" value="TreeGrafter"/>
</dbReference>
<feature type="binding site" evidence="2">
    <location>
        <position position="84"/>
    </location>
    <ligand>
        <name>Mg(2+)</name>
        <dbReference type="ChEBI" id="CHEBI:18420"/>
        <label>1</label>
        <note>catalytic</note>
    </ligand>
</feature>
<dbReference type="Gene3D" id="3.30.540.10">
    <property type="entry name" value="Fructose-1,6-Bisphosphatase, subunit A, domain 1"/>
    <property type="match status" value="1"/>
</dbReference>
<evidence type="ECO:0000256" key="1">
    <source>
        <dbReference type="ARBA" id="ARBA00009759"/>
    </source>
</evidence>
<accession>A0A4P7XFW4</accession>